<proteinExistence type="predicted"/>
<dbReference type="EMBL" id="CM039439">
    <property type="protein sequence ID" value="KAI4297163.1"/>
    <property type="molecule type" value="Genomic_DNA"/>
</dbReference>
<gene>
    <name evidence="1" type="ORF">L6164_037064</name>
</gene>
<name>A0ACB9KIZ9_BAUVA</name>
<keyword evidence="2" id="KW-1185">Reference proteome</keyword>
<protein>
    <submittedName>
        <fullName evidence="1">Uncharacterized protein</fullName>
    </submittedName>
</protein>
<dbReference type="Proteomes" id="UP000828941">
    <property type="component" value="Chromosome 14"/>
</dbReference>
<evidence type="ECO:0000313" key="1">
    <source>
        <dbReference type="EMBL" id="KAI4297163.1"/>
    </source>
</evidence>
<reference evidence="1 2" key="1">
    <citation type="journal article" date="2022" name="DNA Res.">
        <title>Chromosomal-level genome assembly of the orchid tree Bauhinia variegata (Leguminosae; Cercidoideae) supports the allotetraploid origin hypothesis of Bauhinia.</title>
        <authorList>
            <person name="Zhong Y."/>
            <person name="Chen Y."/>
            <person name="Zheng D."/>
            <person name="Pang J."/>
            <person name="Liu Y."/>
            <person name="Luo S."/>
            <person name="Meng S."/>
            <person name="Qian L."/>
            <person name="Wei D."/>
            <person name="Dai S."/>
            <person name="Zhou R."/>
        </authorList>
    </citation>
    <scope>NUCLEOTIDE SEQUENCE [LARGE SCALE GENOMIC DNA]</scope>
    <source>
        <strain evidence="1">BV-YZ2020</strain>
    </source>
</reference>
<evidence type="ECO:0000313" key="2">
    <source>
        <dbReference type="Proteomes" id="UP000828941"/>
    </source>
</evidence>
<accession>A0ACB9KIZ9</accession>
<comment type="caution">
    <text evidence="1">The sequence shown here is derived from an EMBL/GenBank/DDBJ whole genome shotgun (WGS) entry which is preliminary data.</text>
</comment>
<organism evidence="1 2">
    <name type="scientific">Bauhinia variegata</name>
    <name type="common">Purple orchid tree</name>
    <name type="synonym">Phanera variegata</name>
    <dbReference type="NCBI Taxonomy" id="167791"/>
    <lineage>
        <taxon>Eukaryota</taxon>
        <taxon>Viridiplantae</taxon>
        <taxon>Streptophyta</taxon>
        <taxon>Embryophyta</taxon>
        <taxon>Tracheophyta</taxon>
        <taxon>Spermatophyta</taxon>
        <taxon>Magnoliopsida</taxon>
        <taxon>eudicotyledons</taxon>
        <taxon>Gunneridae</taxon>
        <taxon>Pentapetalae</taxon>
        <taxon>rosids</taxon>
        <taxon>fabids</taxon>
        <taxon>Fabales</taxon>
        <taxon>Fabaceae</taxon>
        <taxon>Cercidoideae</taxon>
        <taxon>Cercideae</taxon>
        <taxon>Bauhiniinae</taxon>
        <taxon>Bauhinia</taxon>
    </lineage>
</organism>
<sequence length="521" mass="58143">MVQKFAVYYNIIMILWPIASLASAQFTDNLAKPDCNNTCGSLGIPYPFGMNDPNCYADKWFEIECRNVSGDEQPFHFSGDEQPFLKLINVSVGYISSSDSYIYVGNPIQRMNCREDQPKGNVVDLRGSPFVYSQRNTFYAIGCNSLALLNSNGSEVGGCVSICDNGGEDANSATIDGCHGRYCCETSLPKYLSEFNTTFQVLTENGVDVSNGQCNYAMISLSSYISQSTEDDTQSVAIFEWEITNSSVQLPQSSNCYPSNITSSDKKSSGRRCQCSYGFDGNPYILGGCTAIPDFSNKKSRAKWAIVGVFSSLGSILLLLGVWWLYKIVRKRMIEKRKEKNFKENGGLLLQQRLSSGEVNVEKTKLFSLKDLEKATDHFNVNRVLGKGGQGQKPISSLRGEEAKSLASYFNICMEENRLFDIVDDRVVKEGEKEHIMEVAILAERCINLNGKTRPTMKEVTMELERTQNVGKKSTVHPNHEEIVLPQIEDYQPWLADSATRSIEESRSSCSIEILPIRSTF</sequence>